<evidence type="ECO:0000313" key="4">
    <source>
        <dbReference type="EMBL" id="UUF09740.1"/>
    </source>
</evidence>
<proteinExistence type="predicted"/>
<evidence type="ECO:0000256" key="1">
    <source>
        <dbReference type="SAM" id="MobiDB-lite"/>
    </source>
</evidence>
<protein>
    <submittedName>
        <fullName evidence="4">Sporulation protein YunB</fullName>
    </submittedName>
</protein>
<dbReference type="Pfam" id="PF09560">
    <property type="entry name" value="Spore_YunB"/>
    <property type="match status" value="1"/>
</dbReference>
<keyword evidence="2" id="KW-0472">Membrane</keyword>
<keyword evidence="2" id="KW-0812">Transmembrane</keyword>
<accession>A0A9Q9CJL4</accession>
<dbReference type="NCBIfam" id="TIGR02832">
    <property type="entry name" value="spo_yunB"/>
    <property type="match status" value="1"/>
</dbReference>
<reference evidence="4 5" key="1">
    <citation type="submission" date="2021-03" db="EMBL/GenBank/DDBJ databases">
        <title>Comparative Genomics and Metabolomics in the genus Turicibacter.</title>
        <authorList>
            <person name="Maki J."/>
            <person name="Looft T."/>
        </authorList>
    </citation>
    <scope>NUCLEOTIDE SEQUENCE</scope>
    <source>
        <strain evidence="4">ISU324</strain>
        <strain evidence="3 5">MMM721</strain>
    </source>
</reference>
<keyword evidence="5" id="KW-1185">Reference proteome</keyword>
<dbReference type="AlphaFoldDB" id="A0A9Q9CJL4"/>
<dbReference type="EMBL" id="CP071249">
    <property type="protein sequence ID" value="UUF07246.1"/>
    <property type="molecule type" value="Genomic_DNA"/>
</dbReference>
<feature type="transmembrane region" description="Helical" evidence="2">
    <location>
        <begin position="21"/>
        <end position="39"/>
    </location>
</feature>
<gene>
    <name evidence="4" type="primary">yunB</name>
    <name evidence="3" type="ORF">J0J69_05745</name>
    <name evidence="4" type="ORF">J0J70_11720</name>
</gene>
<evidence type="ECO:0000313" key="6">
    <source>
        <dbReference type="Proteomes" id="UP001058072"/>
    </source>
</evidence>
<dbReference type="InterPro" id="IPR014197">
    <property type="entry name" value="Sporulation_prot_YunB"/>
</dbReference>
<name>A0A9Q9CJL4_9FIRM</name>
<organism evidence="4 6">
    <name type="scientific">Turicibacter bilis</name>
    <dbReference type="NCBI Taxonomy" id="2735723"/>
    <lineage>
        <taxon>Bacteria</taxon>
        <taxon>Bacillati</taxon>
        <taxon>Bacillota</taxon>
        <taxon>Erysipelotrichia</taxon>
        <taxon>Erysipelotrichales</taxon>
        <taxon>Turicibacteraceae</taxon>
        <taxon>Turicibacter</taxon>
    </lineage>
</organism>
<dbReference type="EMBL" id="CP071250">
    <property type="protein sequence ID" value="UUF09740.1"/>
    <property type="molecule type" value="Genomic_DNA"/>
</dbReference>
<dbReference type="PIRSF" id="PIRSF021383">
    <property type="entry name" value="YunB"/>
    <property type="match status" value="1"/>
</dbReference>
<feature type="region of interest" description="Disordered" evidence="1">
    <location>
        <begin position="243"/>
        <end position="278"/>
    </location>
</feature>
<sequence>MRRQSRRRKKTTNYFKKWKRRIIAMAIIGGFIYTAHFVYSNIYTIVMSYASKQTVNIATLIIKEAIGSSDLVSFKVEDVIHFEENDEGYVSSVYINTPELNRLLVSATHQVEEKLLLVENGDLSELGLDAIYGGPYEDGILLSVPLMAAFNLSLFHEYGPRFPVSAKIIGNAVTDIETGVQPYGINNAMLEILLKVTVRLKVTLPFKSEETTVTVSSPLVIKMITGQTPQYYYIGSSSASPLSPFTNESGKTNETQTPAPNASPEQSVQNGMENILLE</sequence>
<dbReference type="Proteomes" id="UP001058016">
    <property type="component" value="Chromosome"/>
</dbReference>
<feature type="compositionally biased region" description="Polar residues" evidence="1">
    <location>
        <begin position="243"/>
        <end position="272"/>
    </location>
</feature>
<dbReference type="Proteomes" id="UP001058072">
    <property type="component" value="Chromosome"/>
</dbReference>
<evidence type="ECO:0000256" key="2">
    <source>
        <dbReference type="SAM" id="Phobius"/>
    </source>
</evidence>
<evidence type="ECO:0000313" key="5">
    <source>
        <dbReference type="Proteomes" id="UP001058016"/>
    </source>
</evidence>
<keyword evidence="2" id="KW-1133">Transmembrane helix</keyword>
<evidence type="ECO:0000313" key="3">
    <source>
        <dbReference type="EMBL" id="UUF07246.1"/>
    </source>
</evidence>